<organism evidence="1 2">
    <name type="scientific">Tetranychus urticae</name>
    <name type="common">Two-spotted spider mite</name>
    <dbReference type="NCBI Taxonomy" id="32264"/>
    <lineage>
        <taxon>Eukaryota</taxon>
        <taxon>Metazoa</taxon>
        <taxon>Ecdysozoa</taxon>
        <taxon>Arthropoda</taxon>
        <taxon>Chelicerata</taxon>
        <taxon>Arachnida</taxon>
        <taxon>Acari</taxon>
        <taxon>Acariformes</taxon>
        <taxon>Trombidiformes</taxon>
        <taxon>Prostigmata</taxon>
        <taxon>Eleutherengona</taxon>
        <taxon>Raphignathae</taxon>
        <taxon>Tetranychoidea</taxon>
        <taxon>Tetranychidae</taxon>
        <taxon>Tetranychus</taxon>
    </lineage>
</organism>
<accession>T1L330</accession>
<evidence type="ECO:0000313" key="1">
    <source>
        <dbReference type="EnsemblMetazoa" id="tetur35g00030.1"/>
    </source>
</evidence>
<dbReference type="HOGENOM" id="CLU_3089854_0_0_1"/>
<name>T1L330_TETUR</name>
<reference evidence="1" key="2">
    <citation type="submission" date="2015-06" db="UniProtKB">
        <authorList>
            <consortium name="EnsemblMetazoa"/>
        </authorList>
    </citation>
    <scope>IDENTIFICATION</scope>
</reference>
<evidence type="ECO:0000313" key="2">
    <source>
        <dbReference type="Proteomes" id="UP000015104"/>
    </source>
</evidence>
<dbReference type="BRENDA" id="4.1.99.3">
    <property type="organism ID" value="11504"/>
</dbReference>
<proteinExistence type="predicted"/>
<dbReference type="Gene3D" id="1.10.579.10">
    <property type="entry name" value="DNA Cyclobutane Dipyrimidine Photolyase, subunit A, domain 3"/>
    <property type="match status" value="1"/>
</dbReference>
<dbReference type="EMBL" id="CAEY01001007">
    <property type="status" value="NOT_ANNOTATED_CDS"/>
    <property type="molecule type" value="Genomic_DNA"/>
</dbReference>
<dbReference type="STRING" id="32264.T1L330"/>
<reference evidence="2" key="1">
    <citation type="submission" date="2011-08" db="EMBL/GenBank/DDBJ databases">
        <authorList>
            <person name="Rombauts S."/>
        </authorList>
    </citation>
    <scope>NUCLEOTIDE SEQUENCE</scope>
    <source>
        <strain evidence="2">London</strain>
    </source>
</reference>
<dbReference type="EnsemblMetazoa" id="tetur35g00030.1">
    <property type="protein sequence ID" value="tetur35g00030.1"/>
    <property type="gene ID" value="tetur35g00030"/>
</dbReference>
<keyword evidence="2" id="KW-1185">Reference proteome</keyword>
<dbReference type="AlphaFoldDB" id="T1L330"/>
<dbReference type="Proteomes" id="UP000015104">
    <property type="component" value="Unassembled WGS sequence"/>
</dbReference>
<sequence>MWFLSFLEREIYGRIRYMNYNGCKRKFDINTYMTKYKTKTGICCSNYQTQNQ</sequence>
<protein>
    <submittedName>
        <fullName evidence="1">Uncharacterized protein</fullName>
    </submittedName>
</protein>